<dbReference type="PANTHER" id="PTHR18034">
    <property type="entry name" value="CELL CYCLE CONTROL PROTEIN CWF22-RELATED"/>
    <property type="match status" value="1"/>
</dbReference>
<feature type="compositionally biased region" description="Basic and acidic residues" evidence="9">
    <location>
        <begin position="37"/>
        <end position="50"/>
    </location>
</feature>
<feature type="domain" description="MI" evidence="11">
    <location>
        <begin position="1426"/>
        <end position="1542"/>
    </location>
</feature>
<dbReference type="GO" id="GO:0042274">
    <property type="term" value="P:ribosomal small subunit biogenesis"/>
    <property type="evidence" value="ECO:0007669"/>
    <property type="project" value="TreeGrafter"/>
</dbReference>
<keyword evidence="12" id="KW-1185">Reference proteome</keyword>
<feature type="region of interest" description="Disordered" evidence="9">
    <location>
        <begin position="835"/>
        <end position="987"/>
    </location>
</feature>
<feature type="compositionally biased region" description="Low complexity" evidence="9">
    <location>
        <begin position="1001"/>
        <end position="1010"/>
    </location>
</feature>
<evidence type="ECO:0000313" key="12">
    <source>
        <dbReference type="Proteomes" id="UP000515208"/>
    </source>
</evidence>
<dbReference type="InterPro" id="IPR050781">
    <property type="entry name" value="CWC22_splicing_factor"/>
</dbReference>
<dbReference type="Proteomes" id="UP000515208">
    <property type="component" value="Unplaced"/>
</dbReference>
<dbReference type="PANTHER" id="PTHR18034:SF4">
    <property type="entry name" value="NUCLEOLAR MIF4G DOMAIN-CONTAINING PROTEIN 1"/>
    <property type="match status" value="1"/>
</dbReference>
<protein>
    <recommendedName>
        <fullName evidence="6">Nucleolar MIF4G domain-containing protein 1</fullName>
    </recommendedName>
    <alternativeName>
        <fullName evidence="7">SGD1 homolog</fullName>
    </alternativeName>
</protein>
<feature type="compositionally biased region" description="Polar residues" evidence="9">
    <location>
        <begin position="73"/>
        <end position="83"/>
    </location>
</feature>
<evidence type="ECO:0000256" key="2">
    <source>
        <dbReference type="ARBA" id="ARBA00006856"/>
    </source>
</evidence>
<dbReference type="Pfam" id="PF02854">
    <property type="entry name" value="MIF4G"/>
    <property type="match status" value="1"/>
</dbReference>
<name>A0A6P3G7D5_BISBB</name>
<evidence type="ECO:0000313" key="13">
    <source>
        <dbReference type="RefSeq" id="XP_010827658.1"/>
    </source>
</evidence>
<evidence type="ECO:0000256" key="8">
    <source>
        <dbReference type="SAM" id="Coils"/>
    </source>
</evidence>
<evidence type="ECO:0000259" key="11">
    <source>
        <dbReference type="PROSITE" id="PS51366"/>
    </source>
</evidence>
<dbReference type="Gene3D" id="1.25.40.180">
    <property type="match status" value="1"/>
</dbReference>
<comment type="subcellular location">
    <subcellularLocation>
        <location evidence="1">Nucleus</location>
        <location evidence="1">Nucleolus</location>
    </subcellularLocation>
</comment>
<feature type="region of interest" description="Disordered" evidence="9">
    <location>
        <begin position="26"/>
        <end position="147"/>
    </location>
</feature>
<keyword evidence="3" id="KW-0539">Nucleus</keyword>
<feature type="compositionally biased region" description="Acidic residues" evidence="9">
    <location>
        <begin position="1026"/>
        <end position="1038"/>
    </location>
</feature>
<keyword evidence="8" id="KW-0175">Coiled coil</keyword>
<evidence type="ECO:0000256" key="1">
    <source>
        <dbReference type="ARBA" id="ARBA00004604"/>
    </source>
</evidence>
<feature type="compositionally biased region" description="Basic residues" evidence="9">
    <location>
        <begin position="861"/>
        <end position="881"/>
    </location>
</feature>
<evidence type="ECO:0000256" key="4">
    <source>
        <dbReference type="ARBA" id="ARBA00054269"/>
    </source>
</evidence>
<evidence type="ECO:0000256" key="7">
    <source>
        <dbReference type="ARBA" id="ARBA00075714"/>
    </source>
</evidence>
<comment type="similarity">
    <text evidence="2">Belongs to the CWC22 family.</text>
</comment>
<gene>
    <name evidence="13" type="primary">NOM1</name>
</gene>
<evidence type="ECO:0000256" key="5">
    <source>
        <dbReference type="ARBA" id="ARBA00063784"/>
    </source>
</evidence>
<evidence type="ECO:0000256" key="10">
    <source>
        <dbReference type="SAM" id="SignalP"/>
    </source>
</evidence>
<feature type="region of interest" description="Disordered" evidence="9">
    <location>
        <begin position="378"/>
        <end position="398"/>
    </location>
</feature>
<feature type="region of interest" description="Disordered" evidence="9">
    <location>
        <begin position="1001"/>
        <end position="1112"/>
    </location>
</feature>
<reference evidence="13" key="1">
    <citation type="submission" date="2025-08" db="UniProtKB">
        <authorList>
            <consortium name="RefSeq"/>
        </authorList>
    </citation>
    <scope>IDENTIFICATION</scope>
    <source>
        <tissue evidence="13">Blood</tissue>
    </source>
</reference>
<keyword evidence="10" id="KW-0732">Signal</keyword>
<dbReference type="OrthoDB" id="10260961at2759"/>
<feature type="compositionally biased region" description="Basic and acidic residues" evidence="9">
    <location>
        <begin position="1071"/>
        <end position="1083"/>
    </location>
</feature>
<accession>A0A6P3G7D5</accession>
<comment type="function">
    <text evidence="4">Plays a role in targeting PPP1CA to the nucleolus.</text>
</comment>
<dbReference type="InterPro" id="IPR003890">
    <property type="entry name" value="MIF4G-like_typ-3"/>
</dbReference>
<dbReference type="Pfam" id="PF02847">
    <property type="entry name" value="MA3"/>
    <property type="match status" value="1"/>
</dbReference>
<dbReference type="RefSeq" id="XP_010827658.1">
    <property type="nucleotide sequence ID" value="XM_010829356.1"/>
</dbReference>
<dbReference type="InterPro" id="IPR003891">
    <property type="entry name" value="Initiation_fac_eIF4g_MI"/>
</dbReference>
<feature type="compositionally biased region" description="Basic and acidic residues" evidence="9">
    <location>
        <begin position="958"/>
        <end position="967"/>
    </location>
</feature>
<dbReference type="SMART" id="SM00544">
    <property type="entry name" value="MA3"/>
    <property type="match status" value="1"/>
</dbReference>
<feature type="region of interest" description="Disordered" evidence="9">
    <location>
        <begin position="243"/>
        <end position="309"/>
    </location>
</feature>
<comment type="subunit">
    <text evidence="5">May interact with EIF4A1, EIF4A2 and EIF4A3. Interacts with PPP1CA and PPP1CC.</text>
</comment>
<dbReference type="GO" id="GO:0005730">
    <property type="term" value="C:nucleolus"/>
    <property type="evidence" value="ECO:0007669"/>
    <property type="project" value="UniProtKB-SubCell"/>
</dbReference>
<sequence length="1626" mass="177550">MSPEFVLYSVSLHHVLVAFLSVHPQAPGSPQYPSDSHGTHDPRNPKTTRDSHRRLSSLSRAVHTQKHCASEQDGGSSHPSTLNGRKGSSSGRGPGAPGQRSRRGTGRTEVEHASWALRRPPYGEQLRPRQRPPAKSREQAPTPPKSCLRQSFPALAQVTARKRPGLENVLVAEPAHKLLSERAEVSAVKCESKTESVRGPLTCLQSERGCQFISEPPGRTNARQERCEEGLGSRWGLEGGVRSCGLGGQKNTPSPGPPFAPRRSAVGPPESVLRRRPGTARGQARQAKRALPSPRRAPATGPPCPWASEPSIALASPGFRVLSPRAVTNHRTGMFCSKGVLEASVSLDHSAAAWVQSVQHGFGKDLDDSRGKCRPIRAPGLPPRSPTVSRAQTGGRWRGPAGIAQARGLRLHVPALHKEHFPGTREMNHAFRKGDTRLVTANTELGWMASCRMFTGNMILNRLTTKPAVAPTTETPLNGTNRTNHTLWPEDELGSEARLHWETLPGGLPVHLTPLPKLTWPPLLLAKHAAVEAALELGTGRRKLKKPESSCCLRRRRGNHRIPLGRGSYGSSRQGDGSSHGRRTGHAGRQGGQAQEPWQRGRRLSGGLEGLTWAVRPSGLQKTRSGRARGSGWGSRPGSDRTISIGVGGLAAGEEAGCPTSGPRLRTQRTHADTGPSTRCACVARSSVRVIRIVDTGLGGLRSRPSLCRPGEPSGHKPSLGRPPQPHAGDPEGQASKEGPAELRGDGVRFIAERVTSKLTVMAALWDGALIRTLQVMQQRGQDGNPSAGWHFHAGVLPSPSSPESCGPQLPPSPCCAPFPGCFRIVNNAAQRGSLRCWPPASRGRRLSPPCAARPTPLPARKSHPGRKSRKRHLRKARRLQRAAGPAQDPRPGGEASDPRVGAAREEADRPSAGLRRPPAPPKAAPARTQAQGPPGRTKAAAAARKRALLAANEEEDREIRKLERRLGLNKRRKKGDGSSSVPLSFARDGLDYVLEALGSGESSGLCESGSEAEEGAGPTPPGSELDTDAEDGWEEQDLERSSGQAAEDAWSEERDQDDAEEEARGALGTAKEEGGRKRVRFAEDEERSEIPSEAVRTDDQSLGENGGKYVPPHVRRVEETEDAQKKEELERLKKQVKGLINRLSEPNLASISSQLEELYMGHSRKDMNATLTTVVLSACAPDTVMPARLLMEHVLLVSVLHRTVGLEVGAHFLEAVVRRFDDAYKSGRDGKECDNLFAVIAHLYNFHVVQSLLIFDVLRKLVESFTEKDIELILLMLKTVGFSLRKDDALSLKELITETQAKASGAGGRFRDQTRVRFMLETLLALKNNDVRKIPGYDPEPVERLRKLQRGLVRGASAGTDPELRVSWDSVLNAERTGRWWIVGSAWSGAPMVDGGPQKAPQKPLAGTVSSKILELARKQRMNTDVRRNIFCTVMTSEDFLDAFEKLLKLGLKDQQEREIVHVLVDCCLQEKTYNPFYAFLAGKFCAYERRFQMTFQFSIWDKFRDLENLPATSFANLVHLVAHLLKTKSLPLSLLKVVEFSELDKPRVHFLRKVLHILLMETEVEDLGLIFARVSDKPALGLLREGLKLFISHFLLRGAPEAGALRERAELCTQALQGRGSLRM</sequence>
<evidence type="ECO:0000256" key="9">
    <source>
        <dbReference type="SAM" id="MobiDB-lite"/>
    </source>
</evidence>
<evidence type="ECO:0000256" key="3">
    <source>
        <dbReference type="ARBA" id="ARBA00023242"/>
    </source>
</evidence>
<dbReference type="SMART" id="SM00543">
    <property type="entry name" value="MIF4G"/>
    <property type="match status" value="1"/>
</dbReference>
<dbReference type="SUPFAM" id="SSF48371">
    <property type="entry name" value="ARM repeat"/>
    <property type="match status" value="1"/>
</dbReference>
<feature type="signal peptide" evidence="10">
    <location>
        <begin position="1"/>
        <end position="28"/>
    </location>
</feature>
<dbReference type="GeneID" id="104980587"/>
<dbReference type="GO" id="GO:0003723">
    <property type="term" value="F:RNA binding"/>
    <property type="evidence" value="ECO:0007669"/>
    <property type="project" value="InterPro"/>
</dbReference>
<proteinExistence type="inferred from homology"/>
<dbReference type="KEGG" id="bbis:104980587"/>
<evidence type="ECO:0000256" key="6">
    <source>
        <dbReference type="ARBA" id="ARBA00072504"/>
    </source>
</evidence>
<dbReference type="PROSITE" id="PS51366">
    <property type="entry name" value="MI"/>
    <property type="match status" value="1"/>
</dbReference>
<feature type="chain" id="PRO_5028414688" description="Nucleolar MIF4G domain-containing protein 1" evidence="10">
    <location>
        <begin position="29"/>
        <end position="1626"/>
    </location>
</feature>
<dbReference type="FunFam" id="1.25.40.180:FF:000032">
    <property type="entry name" value="Nucleolar MIF4G domain-containing protein 1"/>
    <property type="match status" value="1"/>
</dbReference>
<feature type="region of interest" description="Disordered" evidence="9">
    <location>
        <begin position="702"/>
        <end position="743"/>
    </location>
</feature>
<dbReference type="CTD" id="64434"/>
<organism evidence="12 13">
    <name type="scientific">Bison bison bison</name>
    <name type="common">North American plains bison</name>
    <dbReference type="NCBI Taxonomy" id="43346"/>
    <lineage>
        <taxon>Eukaryota</taxon>
        <taxon>Metazoa</taxon>
        <taxon>Chordata</taxon>
        <taxon>Craniata</taxon>
        <taxon>Vertebrata</taxon>
        <taxon>Euteleostomi</taxon>
        <taxon>Mammalia</taxon>
        <taxon>Eutheria</taxon>
        <taxon>Laurasiatheria</taxon>
        <taxon>Artiodactyla</taxon>
        <taxon>Ruminantia</taxon>
        <taxon>Pecora</taxon>
        <taxon>Bovidae</taxon>
        <taxon>Bovinae</taxon>
        <taxon>Bison</taxon>
    </lineage>
</organism>
<dbReference type="InterPro" id="IPR016024">
    <property type="entry name" value="ARM-type_fold"/>
</dbReference>
<feature type="region of interest" description="Disordered" evidence="9">
    <location>
        <begin position="545"/>
        <end position="678"/>
    </location>
</feature>
<feature type="coiled-coil region" evidence="8">
    <location>
        <begin position="1116"/>
        <end position="1143"/>
    </location>
</feature>